<keyword evidence="1" id="KW-0677">Repeat</keyword>
<name>A0A6G1H1B4_9PEZI</name>
<dbReference type="InterPro" id="IPR002889">
    <property type="entry name" value="WSC_carb-bd"/>
</dbReference>
<protein>
    <submittedName>
        <fullName evidence="4">WSC-domain-containing protein</fullName>
    </submittedName>
</protein>
<evidence type="ECO:0000313" key="4">
    <source>
        <dbReference type="EMBL" id="KAF1987013.1"/>
    </source>
</evidence>
<dbReference type="AlphaFoldDB" id="A0A6G1H1B4"/>
<dbReference type="PANTHER" id="PTHR45964">
    <property type="entry name" value="WSCD FAMILY MEMBER CG9164"/>
    <property type="match status" value="1"/>
</dbReference>
<feature type="domain" description="WSC" evidence="3">
    <location>
        <begin position="274"/>
        <end position="368"/>
    </location>
</feature>
<evidence type="ECO:0000313" key="5">
    <source>
        <dbReference type="Proteomes" id="UP000800041"/>
    </source>
</evidence>
<dbReference type="SMART" id="SM00321">
    <property type="entry name" value="WSC"/>
    <property type="match status" value="5"/>
</dbReference>
<keyword evidence="5" id="KW-1185">Reference proteome</keyword>
<reference evidence="4" key="1">
    <citation type="journal article" date="2020" name="Stud. Mycol.">
        <title>101 Dothideomycetes genomes: a test case for predicting lifestyles and emergence of pathogens.</title>
        <authorList>
            <person name="Haridas S."/>
            <person name="Albert R."/>
            <person name="Binder M."/>
            <person name="Bloem J."/>
            <person name="Labutti K."/>
            <person name="Salamov A."/>
            <person name="Andreopoulos B."/>
            <person name="Baker S."/>
            <person name="Barry K."/>
            <person name="Bills G."/>
            <person name="Bluhm B."/>
            <person name="Cannon C."/>
            <person name="Castanera R."/>
            <person name="Culley D."/>
            <person name="Daum C."/>
            <person name="Ezra D."/>
            <person name="Gonzalez J."/>
            <person name="Henrissat B."/>
            <person name="Kuo A."/>
            <person name="Liang C."/>
            <person name="Lipzen A."/>
            <person name="Lutzoni F."/>
            <person name="Magnuson J."/>
            <person name="Mondo S."/>
            <person name="Nolan M."/>
            <person name="Ohm R."/>
            <person name="Pangilinan J."/>
            <person name="Park H.-J."/>
            <person name="Ramirez L."/>
            <person name="Alfaro M."/>
            <person name="Sun H."/>
            <person name="Tritt A."/>
            <person name="Yoshinaga Y."/>
            <person name="Zwiers L.-H."/>
            <person name="Turgeon B."/>
            <person name="Goodwin S."/>
            <person name="Spatafora J."/>
            <person name="Crous P."/>
            <person name="Grigoriev I."/>
        </authorList>
    </citation>
    <scope>NUCLEOTIDE SEQUENCE</scope>
    <source>
        <strain evidence="4">CBS 113979</strain>
    </source>
</reference>
<feature type="domain" description="WSC" evidence="3">
    <location>
        <begin position="155"/>
        <end position="250"/>
    </location>
</feature>
<feature type="domain" description="WSC" evidence="3">
    <location>
        <begin position="601"/>
        <end position="702"/>
    </location>
</feature>
<evidence type="ECO:0000256" key="1">
    <source>
        <dbReference type="ARBA" id="ARBA00022737"/>
    </source>
</evidence>
<feature type="domain" description="WSC" evidence="3">
    <location>
        <begin position="43"/>
        <end position="136"/>
    </location>
</feature>
<gene>
    <name evidence="4" type="ORF">K402DRAFT_420660</name>
</gene>
<dbReference type="OrthoDB" id="2019572at2759"/>
<dbReference type="PROSITE" id="PS51212">
    <property type="entry name" value="WSC"/>
    <property type="match status" value="5"/>
</dbReference>
<feature type="domain" description="WSC" evidence="3">
    <location>
        <begin position="488"/>
        <end position="583"/>
    </location>
</feature>
<dbReference type="EMBL" id="ML977154">
    <property type="protein sequence ID" value="KAF1987013.1"/>
    <property type="molecule type" value="Genomic_DNA"/>
</dbReference>
<sequence>MRYTFFQDVVVSSIACSFFSLSTARTIEKRAAVSTLDPPGIAGWLYKGCYSDSDASRTLKTGAHFGDDVDVNSCINICSGQSYVFAGVEYSGQCFCGSYMSDAATKKSESDCNMACTKNATQACGGGGRINIYYLDGATPAPQPSKPVTNPGVDSYSYAGCYSDDVGSRALANRIDPPSGGDALTVAKCVDTCKTAGYSMAGVEYSGECYCDNKIKSEAFSDDSKCNMVCHGNSSEFCGGPGALNVYTNGTVALPSASSSASSAPSASASLLAGWSPQGCYTDDVGKRALSYAIQISSTTVEKCVNECSAAGYAIAGVEYGGECFCDNVLRNSQGPAPDGSVGCNMACAGNSAEICGGPNRLNVYSNKSLVASSSLSSTVASSTSMADSSVSSVTSSSILSAVTSSTSSSLASEASGSSSSTPVSSSPPSTSASGSSSSILEPSSAPSAVPPSSSALDSLSSSMSLSVSSSSTIASASASAVPILPSGWSYGGCWNEGTSGRALPNGQPDSPTNTIESCIAACSSLGYALAGLEYSSQCYCSSEYIENGGTLASSDSACAMICSGSAAEICGGPGLLSVYGSMTPVPAPVPVIKKTGLPQTWLWKGCYTDEDGNRDVGEPPIGVKNEYFTENSAEYCLDQCFQQGHDAGGTEYGKQCFCGAASSFAGAKATLLGDEKCNMLCTGNASQACGGPGTLAYYVLQ</sequence>
<dbReference type="Pfam" id="PF01822">
    <property type="entry name" value="WSC"/>
    <property type="match status" value="5"/>
</dbReference>
<dbReference type="PANTHER" id="PTHR45964:SF5">
    <property type="entry name" value="WSCD FAMILY MEMBER CG9164"/>
    <property type="match status" value="1"/>
</dbReference>
<proteinExistence type="predicted"/>
<evidence type="ECO:0000256" key="2">
    <source>
        <dbReference type="SAM" id="MobiDB-lite"/>
    </source>
</evidence>
<accession>A0A6G1H1B4</accession>
<feature type="region of interest" description="Disordered" evidence="2">
    <location>
        <begin position="410"/>
        <end position="454"/>
    </location>
</feature>
<evidence type="ECO:0000259" key="3">
    <source>
        <dbReference type="PROSITE" id="PS51212"/>
    </source>
</evidence>
<dbReference type="Proteomes" id="UP000800041">
    <property type="component" value="Unassembled WGS sequence"/>
</dbReference>
<dbReference type="InterPro" id="IPR051589">
    <property type="entry name" value="Sialate-O-sulfotransferase"/>
</dbReference>
<organism evidence="4 5">
    <name type="scientific">Aulographum hederae CBS 113979</name>
    <dbReference type="NCBI Taxonomy" id="1176131"/>
    <lineage>
        <taxon>Eukaryota</taxon>
        <taxon>Fungi</taxon>
        <taxon>Dikarya</taxon>
        <taxon>Ascomycota</taxon>
        <taxon>Pezizomycotina</taxon>
        <taxon>Dothideomycetes</taxon>
        <taxon>Pleosporomycetidae</taxon>
        <taxon>Aulographales</taxon>
        <taxon>Aulographaceae</taxon>
    </lineage>
</organism>